<protein>
    <submittedName>
        <fullName evidence="1">DUF3168 domain-containing protein</fullName>
    </submittedName>
</protein>
<keyword evidence="2" id="KW-1185">Reference proteome</keyword>
<dbReference type="Pfam" id="PF11367">
    <property type="entry name" value="Tail_completion_gp17"/>
    <property type="match status" value="1"/>
</dbReference>
<sequence>MVDAGLVARLAADAAVKALSKGTWQVAAPPISPDVDPCLSYRFVGGSNEITFNTSGVFRQRIELTAHSADAGKAADLRDKAIAALLDWTGRLSDGVFVLEVLLLNPGTDFIGEDRAFHRMCEFYVLYTMPS</sequence>
<organism evidence="1 2">
    <name type="scientific">Occallatibacter riparius</name>
    <dbReference type="NCBI Taxonomy" id="1002689"/>
    <lineage>
        <taxon>Bacteria</taxon>
        <taxon>Pseudomonadati</taxon>
        <taxon>Acidobacteriota</taxon>
        <taxon>Terriglobia</taxon>
        <taxon>Terriglobales</taxon>
        <taxon>Acidobacteriaceae</taxon>
        <taxon>Occallatibacter</taxon>
    </lineage>
</organism>
<reference evidence="1" key="1">
    <citation type="submission" date="2021-04" db="EMBL/GenBank/DDBJ databases">
        <title>Phylogenetic analysis of Acidobacteriaceae.</title>
        <authorList>
            <person name="Qiu L."/>
            <person name="Zhang Q."/>
        </authorList>
    </citation>
    <scope>NUCLEOTIDE SEQUENCE</scope>
    <source>
        <strain evidence="1">DSM 25168</strain>
    </source>
</reference>
<dbReference type="EMBL" id="CP093313">
    <property type="protein sequence ID" value="UWZ84649.1"/>
    <property type="molecule type" value="Genomic_DNA"/>
</dbReference>
<evidence type="ECO:0000313" key="1">
    <source>
        <dbReference type="EMBL" id="UWZ84649.1"/>
    </source>
</evidence>
<dbReference type="Proteomes" id="UP001059380">
    <property type="component" value="Chromosome"/>
</dbReference>
<dbReference type="RefSeq" id="WP_260794156.1">
    <property type="nucleotide sequence ID" value="NZ_CP093313.1"/>
</dbReference>
<dbReference type="InterPro" id="IPR021508">
    <property type="entry name" value="Gp17-like"/>
</dbReference>
<dbReference type="AlphaFoldDB" id="A0A9J7BQ26"/>
<proteinExistence type="predicted"/>
<gene>
    <name evidence="1" type="ORF">MOP44_01640</name>
</gene>
<accession>A0A9J7BQ26</accession>
<evidence type="ECO:0000313" key="2">
    <source>
        <dbReference type="Proteomes" id="UP001059380"/>
    </source>
</evidence>
<dbReference type="KEGG" id="orp:MOP44_01640"/>
<name>A0A9J7BQ26_9BACT</name>